<dbReference type="Gene3D" id="1.10.10.10">
    <property type="entry name" value="Winged helix-like DNA-binding domain superfamily/Winged helix DNA-binding domain"/>
    <property type="match status" value="1"/>
</dbReference>
<reference evidence="5 6" key="1">
    <citation type="submission" date="2014-06" db="EMBL/GenBank/DDBJ databases">
        <authorList>
            <person name="Ngugi D.K."/>
            <person name="Blom J."/>
            <person name="Alam I."/>
            <person name="Rashid M."/>
            <person name="Ba Alawi W."/>
            <person name="Zhang G."/>
            <person name="Hikmawan T."/>
            <person name="Guan Y."/>
            <person name="Antunes A."/>
            <person name="Siam R."/>
            <person name="ElDorry H."/>
            <person name="Bajic V."/>
            <person name="Stingl U."/>
        </authorList>
    </citation>
    <scope>NUCLEOTIDE SEQUENCE [LARGE SCALE GENOMIC DNA]</scope>
    <source>
        <strain evidence="5">SCGC AAA799-N04</strain>
    </source>
</reference>
<dbReference type="PROSITE" id="PS51118">
    <property type="entry name" value="HTH_HXLR"/>
    <property type="match status" value="1"/>
</dbReference>
<evidence type="ECO:0000256" key="3">
    <source>
        <dbReference type="ARBA" id="ARBA00023163"/>
    </source>
</evidence>
<name>A0A081RP81_9ARCH</name>
<gene>
    <name evidence="5" type="ORF">AAA799N04_00517</name>
</gene>
<accession>A0A081RP81</accession>
<proteinExistence type="predicted"/>
<organism evidence="5 6">
    <name type="scientific">Marine Group I thaumarchaeote SCGC AAA799-N04</name>
    <dbReference type="NCBI Taxonomy" id="1502293"/>
    <lineage>
        <taxon>Archaea</taxon>
        <taxon>Nitrososphaerota</taxon>
        <taxon>Marine Group I</taxon>
    </lineage>
</organism>
<evidence type="ECO:0000313" key="5">
    <source>
        <dbReference type="EMBL" id="KEQ57004.1"/>
    </source>
</evidence>
<keyword evidence="2" id="KW-0238">DNA-binding</keyword>
<protein>
    <submittedName>
        <fullName evidence="5">HxlR family transcriptional regulator protein</fullName>
    </submittedName>
</protein>
<dbReference type="SUPFAM" id="SSF46785">
    <property type="entry name" value="Winged helix' DNA-binding domain"/>
    <property type="match status" value="1"/>
</dbReference>
<evidence type="ECO:0000256" key="1">
    <source>
        <dbReference type="ARBA" id="ARBA00023015"/>
    </source>
</evidence>
<dbReference type="EMBL" id="JOKN01000006">
    <property type="protein sequence ID" value="KEQ57004.1"/>
    <property type="molecule type" value="Genomic_DNA"/>
</dbReference>
<keyword evidence="1" id="KW-0805">Transcription regulation</keyword>
<dbReference type="InterPro" id="IPR002577">
    <property type="entry name" value="HTH_HxlR"/>
</dbReference>
<dbReference type="PANTHER" id="PTHR33204">
    <property type="entry name" value="TRANSCRIPTIONAL REGULATOR, MARR FAMILY"/>
    <property type="match status" value="1"/>
</dbReference>
<evidence type="ECO:0000313" key="6">
    <source>
        <dbReference type="Proteomes" id="UP000028059"/>
    </source>
</evidence>
<dbReference type="AlphaFoldDB" id="A0A081RP81"/>
<keyword evidence="6" id="KW-1185">Reference proteome</keyword>
<dbReference type="GO" id="GO:0003677">
    <property type="term" value="F:DNA binding"/>
    <property type="evidence" value="ECO:0007669"/>
    <property type="project" value="UniProtKB-KW"/>
</dbReference>
<dbReference type="PATRIC" id="fig|1502293.3.peg.489"/>
<dbReference type="Proteomes" id="UP000028059">
    <property type="component" value="Unassembled WGS sequence"/>
</dbReference>
<dbReference type="InterPro" id="IPR036390">
    <property type="entry name" value="WH_DNA-bd_sf"/>
</dbReference>
<feature type="domain" description="HTH hxlR-type" evidence="4">
    <location>
        <begin position="13"/>
        <end position="112"/>
    </location>
</feature>
<comment type="caution">
    <text evidence="5">The sequence shown here is derived from an EMBL/GenBank/DDBJ whole genome shotgun (WGS) entry which is preliminary data.</text>
</comment>
<evidence type="ECO:0000259" key="4">
    <source>
        <dbReference type="PROSITE" id="PS51118"/>
    </source>
</evidence>
<dbReference type="PANTHER" id="PTHR33204:SF18">
    <property type="entry name" value="TRANSCRIPTIONAL REGULATORY PROTEIN"/>
    <property type="match status" value="1"/>
</dbReference>
<evidence type="ECO:0000256" key="2">
    <source>
        <dbReference type="ARBA" id="ARBA00023125"/>
    </source>
</evidence>
<sequence length="133" mass="15693">MSEATLEHMIKNCPVDNTFKIIGKKFTFHIIRNMAMRNQTRFNEFLGTIENINPKTLSLRLKELEETDLIERTVYDEIPIRIEYTLTKKGKDLQGIIDQMAAFSMKHYPKTVFKDGKKRNYKQVFKKPVTVLH</sequence>
<dbReference type="Pfam" id="PF01638">
    <property type="entry name" value="HxlR"/>
    <property type="match status" value="1"/>
</dbReference>
<keyword evidence="3" id="KW-0804">Transcription</keyword>
<dbReference type="InterPro" id="IPR036388">
    <property type="entry name" value="WH-like_DNA-bd_sf"/>
</dbReference>